<evidence type="ECO:0000313" key="9">
    <source>
        <dbReference type="Proteomes" id="UP001187734"/>
    </source>
</evidence>
<keyword evidence="5 6" id="KW-0349">Heme</keyword>
<keyword evidence="2 5" id="KW-0479">Metal-binding</keyword>
<dbReference type="PRINTS" id="PR00463">
    <property type="entry name" value="EP450I"/>
</dbReference>
<gene>
    <name evidence="8" type="ORF">FTOL_11748</name>
</gene>
<comment type="cofactor">
    <cofactor evidence="5">
        <name>heme</name>
        <dbReference type="ChEBI" id="CHEBI:30413"/>
    </cofactor>
</comment>
<dbReference type="GO" id="GO:0020037">
    <property type="term" value="F:heme binding"/>
    <property type="evidence" value="ECO:0007669"/>
    <property type="project" value="InterPro"/>
</dbReference>
<dbReference type="PROSITE" id="PS00086">
    <property type="entry name" value="CYTOCHROME_P450"/>
    <property type="match status" value="1"/>
</dbReference>
<keyword evidence="7" id="KW-1133">Transmembrane helix</keyword>
<evidence type="ECO:0000256" key="1">
    <source>
        <dbReference type="ARBA" id="ARBA00010617"/>
    </source>
</evidence>
<keyword evidence="4 5" id="KW-0408">Iron</keyword>
<dbReference type="Gene3D" id="1.10.630.10">
    <property type="entry name" value="Cytochrome P450"/>
    <property type="match status" value="1"/>
</dbReference>
<dbReference type="Pfam" id="PF00067">
    <property type="entry name" value="p450"/>
    <property type="match status" value="1"/>
</dbReference>
<dbReference type="InterPro" id="IPR036396">
    <property type="entry name" value="Cyt_P450_sf"/>
</dbReference>
<evidence type="ECO:0000256" key="5">
    <source>
        <dbReference type="PIRSR" id="PIRSR602401-1"/>
    </source>
</evidence>
<dbReference type="EMBL" id="ONZP01000509">
    <property type="protein sequence ID" value="SPJ86723.1"/>
    <property type="molecule type" value="Genomic_DNA"/>
</dbReference>
<dbReference type="SUPFAM" id="SSF48264">
    <property type="entry name" value="Cytochrome P450"/>
    <property type="match status" value="1"/>
</dbReference>
<evidence type="ECO:0000313" key="8">
    <source>
        <dbReference type="EMBL" id="SPJ86723.1"/>
    </source>
</evidence>
<dbReference type="InterPro" id="IPR002401">
    <property type="entry name" value="Cyt_P450_E_grp-I"/>
</dbReference>
<dbReference type="Proteomes" id="UP001187734">
    <property type="component" value="Unassembled WGS sequence"/>
</dbReference>
<keyword evidence="3 6" id="KW-0560">Oxidoreductase</keyword>
<keyword evidence="9" id="KW-1185">Reference proteome</keyword>
<evidence type="ECO:0000256" key="6">
    <source>
        <dbReference type="RuleBase" id="RU000461"/>
    </source>
</evidence>
<evidence type="ECO:0000256" key="2">
    <source>
        <dbReference type="ARBA" id="ARBA00022723"/>
    </source>
</evidence>
<sequence length="518" mass="59261">MMKLLEDHFEVSLLAGGLILLWLLYRTYLFVSFRQTYNFPNLVPGGLPFFGNMFQIPTDTAERRLYLEKLAKKYGEMFTLKVGSNYWIFMNSQRVANEILDKRGARYISRQNLPMPGDVASGGKRVVFMPYGNLWKWERKLIHEIIGPGNRNVFAPLQDMESRALLYDYLTQPDLWHLAHARYASSLIMSMVYGRRTKLGDPNVNRIIDTNNEIMKMFEPGSSLIDSFPFLAYLPLPRSIQPWRWWGDGVFEASKRNFIEEYEGLAEREAQGKHVTCFMSEFKRLGRDKALDYESTVFLGGSLIEAGSDTTRVALNQLMAGAALFPDWIQRARKDLDDVCGPEAERLPTASDLTKLPYIKAISKEVLRWNISLPEIPHSLIEDDSFEGYRLPAGTSVLWNSWGLHMSSSEYEHPERFWPERFMNDDVDKPIKGHLAFGTGRRVCPGWTIASNSLHLLIARVVYCFDFHEVPGHPIPVGKPFDIGTEKPYEVKITVRSPAHAALVKKECAESALSEDQD</sequence>
<evidence type="ECO:0000256" key="4">
    <source>
        <dbReference type="ARBA" id="ARBA00023004"/>
    </source>
</evidence>
<comment type="caution">
    <text evidence="8">The sequence shown here is derived from an EMBL/GenBank/DDBJ whole genome shotgun (WGS) entry which is preliminary data.</text>
</comment>
<keyword evidence="7" id="KW-0812">Transmembrane</keyword>
<dbReference type="InterPro" id="IPR017972">
    <property type="entry name" value="Cyt_P450_CS"/>
</dbReference>
<reference evidence="8" key="1">
    <citation type="submission" date="2018-03" db="EMBL/GenBank/DDBJ databases">
        <authorList>
            <person name="Guldener U."/>
        </authorList>
    </citation>
    <scope>NUCLEOTIDE SEQUENCE</scope>
</reference>
<feature type="transmembrane region" description="Helical" evidence="7">
    <location>
        <begin position="12"/>
        <end position="31"/>
    </location>
</feature>
<evidence type="ECO:0000256" key="3">
    <source>
        <dbReference type="ARBA" id="ARBA00023002"/>
    </source>
</evidence>
<dbReference type="AlphaFoldDB" id="A0AAE8MIU9"/>
<dbReference type="GO" id="GO:0005506">
    <property type="term" value="F:iron ion binding"/>
    <property type="evidence" value="ECO:0007669"/>
    <property type="project" value="InterPro"/>
</dbReference>
<proteinExistence type="inferred from homology"/>
<keyword evidence="7" id="KW-0472">Membrane</keyword>
<dbReference type="PANTHER" id="PTHR46300:SF12">
    <property type="entry name" value="P450, PUTATIVE (EUROFUNG)-RELATED"/>
    <property type="match status" value="1"/>
</dbReference>
<organism evidence="8 9">
    <name type="scientific">Fusarium torulosum</name>
    <dbReference type="NCBI Taxonomy" id="33205"/>
    <lineage>
        <taxon>Eukaryota</taxon>
        <taxon>Fungi</taxon>
        <taxon>Dikarya</taxon>
        <taxon>Ascomycota</taxon>
        <taxon>Pezizomycotina</taxon>
        <taxon>Sordariomycetes</taxon>
        <taxon>Hypocreomycetidae</taxon>
        <taxon>Hypocreales</taxon>
        <taxon>Nectriaceae</taxon>
        <taxon>Fusarium</taxon>
    </lineage>
</organism>
<keyword evidence="6" id="KW-0503">Monooxygenase</keyword>
<dbReference type="GO" id="GO:0016705">
    <property type="term" value="F:oxidoreductase activity, acting on paired donors, with incorporation or reduction of molecular oxygen"/>
    <property type="evidence" value="ECO:0007669"/>
    <property type="project" value="InterPro"/>
</dbReference>
<dbReference type="CDD" id="cd11065">
    <property type="entry name" value="CYP64-like"/>
    <property type="match status" value="1"/>
</dbReference>
<feature type="binding site" description="axial binding residue" evidence="5">
    <location>
        <position position="444"/>
    </location>
    <ligand>
        <name>heme</name>
        <dbReference type="ChEBI" id="CHEBI:30413"/>
    </ligand>
    <ligandPart>
        <name>Fe</name>
        <dbReference type="ChEBI" id="CHEBI:18248"/>
    </ligandPart>
</feature>
<dbReference type="InterPro" id="IPR050364">
    <property type="entry name" value="Cytochrome_P450_fung"/>
</dbReference>
<accession>A0AAE8MIU9</accession>
<dbReference type="InterPro" id="IPR001128">
    <property type="entry name" value="Cyt_P450"/>
</dbReference>
<evidence type="ECO:0000256" key="7">
    <source>
        <dbReference type="SAM" id="Phobius"/>
    </source>
</evidence>
<protein>
    <submittedName>
        <fullName evidence="8">Related to cytochrome P450</fullName>
    </submittedName>
</protein>
<comment type="similarity">
    <text evidence="1 6">Belongs to the cytochrome P450 family.</text>
</comment>
<name>A0AAE8MIU9_9HYPO</name>
<dbReference type="GO" id="GO:0004497">
    <property type="term" value="F:monooxygenase activity"/>
    <property type="evidence" value="ECO:0007669"/>
    <property type="project" value="UniProtKB-KW"/>
</dbReference>
<dbReference type="PANTHER" id="PTHR46300">
    <property type="entry name" value="P450, PUTATIVE (EUROFUNG)-RELATED-RELATED"/>
    <property type="match status" value="1"/>
</dbReference>